<keyword evidence="1" id="KW-1133">Transmembrane helix</keyword>
<sequence length="433" mass="50105">MTPQSTFMIVAKIAAGQLEQLRTLLEAMNSEPGELDPHNRGFPFTRFDRLHVARFLILETLVAEQDVFSFPEVPPRLVFLGDCDGPSDTFIAEMAVLAGPQLRSVFSHCEPFPAEHESLVNWLQARNIKPSANYINWLGRTVTQIREEEALHQALSTQLERIVNDVGRDNPRAIRQQLLSFVEQEKAAARLSLTPSLSTPIGWWLKNLVHKLGVPLILLTLSPIFLLFSPYLIYRLRSLEKSDPEAVSRPPREHIQRLSQREDHDVTNPFSAYGEVKPQPFRRYAVRLFLWLLDYASIHVYNRGHLTRVQTIHFARWVMMDNNQRLLFASNYDGSLESYMDDFINKVAWGLNLVFSNGAGYPSTRWLIKAGAEREQKFKHFLRRRQLPTQVWYKAYPGKTAFDLARNSRIREGVEIRQDNDDEIRQWLAEIQV</sequence>
<comment type="caution">
    <text evidence="2">The sequence shown here is derived from an EMBL/GenBank/DDBJ whole genome shotgun (WGS) entry which is preliminary data.</text>
</comment>
<keyword evidence="1" id="KW-0812">Transmembrane</keyword>
<gene>
    <name evidence="2" type="ORF">FHK82_05840</name>
</gene>
<proteinExistence type="predicted"/>
<name>A0A558D936_9GAMM</name>
<dbReference type="AlphaFoldDB" id="A0A558D936"/>
<keyword evidence="1" id="KW-0472">Membrane</keyword>
<reference evidence="2 3" key="1">
    <citation type="submission" date="2019-07" db="EMBL/GenBank/DDBJ databases">
        <title>The pathways for chlorine oxyanion respiration interact through the shared metabolite chlorate.</title>
        <authorList>
            <person name="Barnum T.P."/>
            <person name="Cheng Y."/>
            <person name="Hill K.A."/>
            <person name="Lucas L.N."/>
            <person name="Carlson H.K."/>
            <person name="Coates J.D."/>
        </authorList>
    </citation>
    <scope>NUCLEOTIDE SEQUENCE [LARGE SCALE GENOMIC DNA]</scope>
    <source>
        <strain evidence="2">BK-3</strain>
    </source>
</reference>
<organism evidence="2 3">
    <name type="scientific">Sedimenticola thiotaurini</name>
    <dbReference type="NCBI Taxonomy" id="1543721"/>
    <lineage>
        <taxon>Bacteria</taxon>
        <taxon>Pseudomonadati</taxon>
        <taxon>Pseudomonadota</taxon>
        <taxon>Gammaproteobacteria</taxon>
        <taxon>Chromatiales</taxon>
        <taxon>Sedimenticolaceae</taxon>
        <taxon>Sedimenticola</taxon>
    </lineage>
</organism>
<feature type="transmembrane region" description="Helical" evidence="1">
    <location>
        <begin position="212"/>
        <end position="234"/>
    </location>
</feature>
<evidence type="ECO:0000256" key="1">
    <source>
        <dbReference type="SAM" id="Phobius"/>
    </source>
</evidence>
<protein>
    <submittedName>
        <fullName evidence="2">Uncharacterized protein</fullName>
    </submittedName>
</protein>
<evidence type="ECO:0000313" key="3">
    <source>
        <dbReference type="Proteomes" id="UP000317355"/>
    </source>
</evidence>
<accession>A0A558D936</accession>
<dbReference type="Proteomes" id="UP000317355">
    <property type="component" value="Unassembled WGS sequence"/>
</dbReference>
<evidence type="ECO:0000313" key="2">
    <source>
        <dbReference type="EMBL" id="TVT57521.1"/>
    </source>
</evidence>
<dbReference type="EMBL" id="VMRY01000014">
    <property type="protein sequence ID" value="TVT57521.1"/>
    <property type="molecule type" value="Genomic_DNA"/>
</dbReference>